<dbReference type="EMBL" id="BPLQ01014064">
    <property type="protein sequence ID" value="GIY76950.1"/>
    <property type="molecule type" value="Genomic_DNA"/>
</dbReference>
<dbReference type="SUPFAM" id="SSF82895">
    <property type="entry name" value="TSP-1 type 1 repeat"/>
    <property type="match status" value="1"/>
</dbReference>
<name>A0AAV4W698_9ARAC</name>
<dbReference type="Gene3D" id="2.20.100.10">
    <property type="entry name" value="Thrombospondin type-1 (TSP1) repeat"/>
    <property type="match status" value="1"/>
</dbReference>
<dbReference type="PROSITE" id="PS50092">
    <property type="entry name" value="TSP1"/>
    <property type="match status" value="1"/>
</dbReference>
<reference evidence="1 2" key="1">
    <citation type="submission" date="2021-06" db="EMBL/GenBank/DDBJ databases">
        <title>Caerostris darwini draft genome.</title>
        <authorList>
            <person name="Kono N."/>
            <person name="Arakawa K."/>
        </authorList>
    </citation>
    <scope>NUCLEOTIDE SEQUENCE [LARGE SCALE GENOMIC DNA]</scope>
</reference>
<comment type="caution">
    <text evidence="1">The sequence shown here is derived from an EMBL/GenBank/DDBJ whole genome shotgun (WGS) entry which is preliminary data.</text>
</comment>
<dbReference type="InterPro" id="IPR000884">
    <property type="entry name" value="TSP1_rpt"/>
</dbReference>
<proteinExistence type="predicted"/>
<protein>
    <submittedName>
        <fullName evidence="1">Uncharacterized protein</fullName>
    </submittedName>
</protein>
<dbReference type="Pfam" id="PF19030">
    <property type="entry name" value="TSP1_ADAMTS"/>
    <property type="match status" value="1"/>
</dbReference>
<evidence type="ECO:0000313" key="1">
    <source>
        <dbReference type="EMBL" id="GIY76950.1"/>
    </source>
</evidence>
<keyword evidence="2" id="KW-1185">Reference proteome</keyword>
<accession>A0AAV4W698</accession>
<gene>
    <name evidence="1" type="ORF">CDAR_265191</name>
</gene>
<dbReference type="Proteomes" id="UP001054837">
    <property type="component" value="Unassembled WGS sequence"/>
</dbReference>
<organism evidence="1 2">
    <name type="scientific">Caerostris darwini</name>
    <dbReference type="NCBI Taxonomy" id="1538125"/>
    <lineage>
        <taxon>Eukaryota</taxon>
        <taxon>Metazoa</taxon>
        <taxon>Ecdysozoa</taxon>
        <taxon>Arthropoda</taxon>
        <taxon>Chelicerata</taxon>
        <taxon>Arachnida</taxon>
        <taxon>Araneae</taxon>
        <taxon>Araneomorphae</taxon>
        <taxon>Entelegynae</taxon>
        <taxon>Araneoidea</taxon>
        <taxon>Araneidae</taxon>
        <taxon>Caerostris</taxon>
    </lineage>
</organism>
<dbReference type="AlphaFoldDB" id="A0AAV4W698"/>
<dbReference type="InterPro" id="IPR036383">
    <property type="entry name" value="TSP1_rpt_sf"/>
</dbReference>
<sequence length="105" mass="12211">MERATMSYPFYKNIGKNNNVVYVQCDRTCGPANKTRVVECKSDEETLDDSECDVEKKPSEFETCNLGPLRGNRGDYFRLELGRAPPTHYFNRLSLFFSHIRLICY</sequence>
<evidence type="ECO:0000313" key="2">
    <source>
        <dbReference type="Proteomes" id="UP001054837"/>
    </source>
</evidence>